<proteinExistence type="predicted"/>
<protein>
    <submittedName>
        <fullName evidence="2">Uncharacterized protein</fullName>
    </submittedName>
</protein>
<evidence type="ECO:0000313" key="2">
    <source>
        <dbReference type="EMBL" id="EEF47650.1"/>
    </source>
</evidence>
<keyword evidence="1" id="KW-0812">Transmembrane</keyword>
<dbReference type="Proteomes" id="UP000008311">
    <property type="component" value="Unassembled WGS sequence"/>
</dbReference>
<keyword evidence="3" id="KW-1185">Reference proteome</keyword>
<organism evidence="2 3">
    <name type="scientific">Ricinus communis</name>
    <name type="common">Castor bean</name>
    <dbReference type="NCBI Taxonomy" id="3988"/>
    <lineage>
        <taxon>Eukaryota</taxon>
        <taxon>Viridiplantae</taxon>
        <taxon>Streptophyta</taxon>
        <taxon>Embryophyta</taxon>
        <taxon>Tracheophyta</taxon>
        <taxon>Spermatophyta</taxon>
        <taxon>Magnoliopsida</taxon>
        <taxon>eudicotyledons</taxon>
        <taxon>Gunneridae</taxon>
        <taxon>Pentapetalae</taxon>
        <taxon>rosids</taxon>
        <taxon>fabids</taxon>
        <taxon>Malpighiales</taxon>
        <taxon>Euphorbiaceae</taxon>
        <taxon>Acalyphoideae</taxon>
        <taxon>Acalypheae</taxon>
        <taxon>Ricinus</taxon>
    </lineage>
</organism>
<evidence type="ECO:0000313" key="3">
    <source>
        <dbReference type="Proteomes" id="UP000008311"/>
    </source>
</evidence>
<evidence type="ECO:0000256" key="1">
    <source>
        <dbReference type="SAM" id="Phobius"/>
    </source>
</evidence>
<gene>
    <name evidence="2" type="ORF">RCOM_1465080</name>
</gene>
<keyword evidence="1" id="KW-1133">Transmembrane helix</keyword>
<sequence length="64" mass="7762">MGVLDYVKSIEWEYESYPAYEDYIVLPLFALFFPTVRFFLDRFVFQVRVDCLTLESTWMTSIYP</sequence>
<feature type="transmembrane region" description="Helical" evidence="1">
    <location>
        <begin position="23"/>
        <end position="40"/>
    </location>
</feature>
<accession>B9RLC5</accession>
<dbReference type="STRING" id="3988.B9RLC5"/>
<dbReference type="eggNOG" id="KOG1607">
    <property type="taxonomic scope" value="Eukaryota"/>
</dbReference>
<name>B9RLC5_RICCO</name>
<keyword evidence="1" id="KW-0472">Membrane</keyword>
<reference evidence="3" key="1">
    <citation type="journal article" date="2010" name="Nat. Biotechnol.">
        <title>Draft genome sequence of the oilseed species Ricinus communis.</title>
        <authorList>
            <person name="Chan A.P."/>
            <person name="Crabtree J."/>
            <person name="Zhao Q."/>
            <person name="Lorenzi H."/>
            <person name="Orvis J."/>
            <person name="Puiu D."/>
            <person name="Melake-Berhan A."/>
            <person name="Jones K.M."/>
            <person name="Redman J."/>
            <person name="Chen G."/>
            <person name="Cahoon E.B."/>
            <person name="Gedil M."/>
            <person name="Stanke M."/>
            <person name="Haas B.J."/>
            <person name="Wortman J.R."/>
            <person name="Fraser-Liggett C.M."/>
            <person name="Ravel J."/>
            <person name="Rabinowicz P.D."/>
        </authorList>
    </citation>
    <scope>NUCLEOTIDE SEQUENCE [LARGE SCALE GENOMIC DNA]</scope>
    <source>
        <strain evidence="3">cv. Hale</strain>
    </source>
</reference>
<dbReference type="InParanoid" id="B9RLC5"/>
<dbReference type="AlphaFoldDB" id="B9RLC5"/>
<dbReference type="EMBL" id="EQ973788">
    <property type="protein sequence ID" value="EEF47650.1"/>
    <property type="molecule type" value="Genomic_DNA"/>
</dbReference>